<dbReference type="EMBL" id="MN738930">
    <property type="protein sequence ID" value="QHT32080.1"/>
    <property type="molecule type" value="Genomic_DNA"/>
</dbReference>
<feature type="transmembrane region" description="Helical" evidence="1">
    <location>
        <begin position="243"/>
        <end position="264"/>
    </location>
</feature>
<name>A0A6C0EV18_9ZZZZ</name>
<dbReference type="AlphaFoldDB" id="A0A6C0EV18"/>
<keyword evidence="1" id="KW-0472">Membrane</keyword>
<keyword evidence="1" id="KW-1133">Transmembrane helix</keyword>
<evidence type="ECO:0000313" key="2">
    <source>
        <dbReference type="EMBL" id="QHT32080.1"/>
    </source>
</evidence>
<protein>
    <submittedName>
        <fullName evidence="2">Uncharacterized protein</fullName>
    </submittedName>
</protein>
<accession>A0A6C0EV18</accession>
<keyword evidence="1" id="KW-0812">Transmembrane</keyword>
<organism evidence="2">
    <name type="scientific">viral metagenome</name>
    <dbReference type="NCBI Taxonomy" id="1070528"/>
    <lineage>
        <taxon>unclassified sequences</taxon>
        <taxon>metagenomes</taxon>
        <taxon>organismal metagenomes</taxon>
    </lineage>
</organism>
<evidence type="ECO:0000256" key="1">
    <source>
        <dbReference type="SAM" id="Phobius"/>
    </source>
</evidence>
<sequence length="287" mass="32728">MTSTLKYFFNPIYTLVYSVPISIIVDISNSMDVIPITMPNNNGSQSVFVLNTDKQYYYTLNKIYISLTPTNITNSNYSIVLQGNRNDYYQDETNQILVIIPIMYVYNDNTTTSNIIDGFDPFSTPYNIPSGMDLNKLIPTGTYNEYTTTYNKIGYEIILFNNSTLFALSTRMIDDVTPPLINRLTMEYSNVSGVATKNTTNISSSNEEDIYIDCQPTTELGKEVDNYISLNKSELNLVNINYFRLWILRIFTIIILILIIYGVIKIFEVKKIDLPNVTIPIGTLPKV</sequence>
<proteinExistence type="predicted"/>
<reference evidence="2" key="1">
    <citation type="journal article" date="2020" name="Nature">
        <title>Giant virus diversity and host interactions through global metagenomics.</title>
        <authorList>
            <person name="Schulz F."/>
            <person name="Roux S."/>
            <person name="Paez-Espino D."/>
            <person name="Jungbluth S."/>
            <person name="Walsh D.A."/>
            <person name="Denef V.J."/>
            <person name="McMahon K.D."/>
            <person name="Konstantinidis K.T."/>
            <person name="Eloe-Fadrosh E.A."/>
            <person name="Kyrpides N.C."/>
            <person name="Woyke T."/>
        </authorList>
    </citation>
    <scope>NUCLEOTIDE SEQUENCE</scope>
    <source>
        <strain evidence="2">GVMAG-M-3300009159-65</strain>
    </source>
</reference>